<sequence length="269" mass="28629">MELLRHPELADRLAAAHALGTLRGGARRRFEALARHDPRLRALALIWQERIAAMTELQPQEGPSAEVWKRIQIELRRERAIAAAGAPDAKGGGWLSRWAWPGVALAGALATLAAVAINLQLGSRLQEREGALALAQAESAAAVQQNTQLVSQLGATPQIRYVAVLQDDSAKPAVLVTFDLRSSTLTLRRVGDFREGAERSLQLWALPASGGPRSLGVLGEGGEVRLTAEEQAVREVPALAISLEPKGGVPSERGPTGPVLFKGALLPTS</sequence>
<dbReference type="PATRIC" id="fig|94132.3.peg.2782"/>
<evidence type="ECO:0000313" key="3">
    <source>
        <dbReference type="Proteomes" id="UP000070433"/>
    </source>
</evidence>
<dbReference type="GO" id="GO:0005886">
    <property type="term" value="C:plasma membrane"/>
    <property type="evidence" value="ECO:0007669"/>
    <property type="project" value="InterPro"/>
</dbReference>
<evidence type="ECO:0000259" key="1">
    <source>
        <dbReference type="Pfam" id="PF10099"/>
    </source>
</evidence>
<dbReference type="Pfam" id="PF10099">
    <property type="entry name" value="RskA_C"/>
    <property type="match status" value="1"/>
</dbReference>
<dbReference type="OrthoDB" id="8617430at2"/>
<dbReference type="PANTHER" id="PTHR37461">
    <property type="entry name" value="ANTI-SIGMA-K FACTOR RSKA"/>
    <property type="match status" value="1"/>
</dbReference>
<reference evidence="2 3" key="1">
    <citation type="journal article" date="2014" name="Int. J. Syst. Evol. Microbiol.">
        <title>Ramlibacter solisilvae sp. nov., isolated from forest soil, and emended description of the genus Ramlibacter.</title>
        <authorList>
            <person name="Lee H.J."/>
            <person name="Lee S.H."/>
            <person name="Lee S.S."/>
            <person name="Lee J.S."/>
            <person name="Kim Y."/>
            <person name="Kim S.C."/>
            <person name="Jeon C.O."/>
        </authorList>
    </citation>
    <scope>NUCLEOTIDE SEQUENCE [LARGE SCALE GENOMIC DNA]</scope>
    <source>
        <strain evidence="2 3">5-10</strain>
    </source>
</reference>
<dbReference type="EMBL" id="CP010951">
    <property type="protein sequence ID" value="AMO23721.1"/>
    <property type="molecule type" value="Genomic_DNA"/>
</dbReference>
<keyword evidence="3" id="KW-1185">Reference proteome</keyword>
<dbReference type="Proteomes" id="UP000070433">
    <property type="component" value="Chromosome"/>
</dbReference>
<protein>
    <submittedName>
        <fullName evidence="2">RNA polymerase subunit sigma-70</fullName>
    </submittedName>
</protein>
<feature type="domain" description="Anti-sigma K factor RskA C-terminal" evidence="1">
    <location>
        <begin position="107"/>
        <end position="259"/>
    </location>
</feature>
<name>A0A127JUV5_9BURK</name>
<evidence type="ECO:0000313" key="2">
    <source>
        <dbReference type="EMBL" id="AMO23721.1"/>
    </source>
</evidence>
<accession>A0A127JUV5</accession>
<dbReference type="InterPro" id="IPR018764">
    <property type="entry name" value="RskA_C"/>
</dbReference>
<organism evidence="2 3">
    <name type="scientific">Ramlibacter tataouinensis</name>
    <dbReference type="NCBI Taxonomy" id="94132"/>
    <lineage>
        <taxon>Bacteria</taxon>
        <taxon>Pseudomonadati</taxon>
        <taxon>Pseudomonadota</taxon>
        <taxon>Betaproteobacteria</taxon>
        <taxon>Burkholderiales</taxon>
        <taxon>Comamonadaceae</taxon>
        <taxon>Ramlibacter</taxon>
    </lineage>
</organism>
<dbReference type="GO" id="GO:0016989">
    <property type="term" value="F:sigma factor antagonist activity"/>
    <property type="evidence" value="ECO:0007669"/>
    <property type="project" value="TreeGrafter"/>
</dbReference>
<dbReference type="RefSeq" id="WP_061500584.1">
    <property type="nucleotide sequence ID" value="NZ_CP010951.1"/>
</dbReference>
<dbReference type="PANTHER" id="PTHR37461:SF1">
    <property type="entry name" value="ANTI-SIGMA-K FACTOR RSKA"/>
    <property type="match status" value="1"/>
</dbReference>
<gene>
    <name evidence="2" type="ORF">UC35_13655</name>
</gene>
<dbReference type="GO" id="GO:0006417">
    <property type="term" value="P:regulation of translation"/>
    <property type="evidence" value="ECO:0007669"/>
    <property type="project" value="TreeGrafter"/>
</dbReference>
<proteinExistence type="predicted"/>
<dbReference type="InterPro" id="IPR051474">
    <property type="entry name" value="Anti-sigma-K/W_factor"/>
</dbReference>
<dbReference type="AlphaFoldDB" id="A0A127JUV5"/>